<dbReference type="Proteomes" id="UP001321475">
    <property type="component" value="Chromosome"/>
</dbReference>
<dbReference type="SUPFAM" id="SSF75304">
    <property type="entry name" value="Amidase signature (AS) enzymes"/>
    <property type="match status" value="1"/>
</dbReference>
<evidence type="ECO:0000313" key="3">
    <source>
        <dbReference type="Proteomes" id="UP001321475"/>
    </source>
</evidence>
<gene>
    <name evidence="2" type="ORF">GCM10025865_02770</name>
</gene>
<dbReference type="InterPro" id="IPR023631">
    <property type="entry name" value="Amidase_dom"/>
</dbReference>
<sequence>MLTDPVIVADAPVHAVCLDAVAEAVAALTGFGHELSQAPVPFPAERWDAFESLWAAGALSAPVPEEAEPLLVPLTRWLRAKGRHASGLDVVRATGAVQSLTREVAVAWDDLDVVVSPTLAQPPAPIGSIRDDEDPAADFRAQMAYTPWTSVANLTGRPSISLPLGWPEIDGRVVPVGVMLTGRLGAETTLLSVAAALERALPWAHRRPEVGA</sequence>
<dbReference type="InterPro" id="IPR036928">
    <property type="entry name" value="AS_sf"/>
</dbReference>
<proteinExistence type="predicted"/>
<evidence type="ECO:0000259" key="1">
    <source>
        <dbReference type="Pfam" id="PF01425"/>
    </source>
</evidence>
<feature type="domain" description="Amidase" evidence="1">
    <location>
        <begin position="13"/>
        <end position="191"/>
    </location>
</feature>
<evidence type="ECO:0000313" key="2">
    <source>
        <dbReference type="EMBL" id="BDZ40978.1"/>
    </source>
</evidence>
<dbReference type="EMBL" id="AP027729">
    <property type="protein sequence ID" value="BDZ40978.1"/>
    <property type="molecule type" value="Genomic_DNA"/>
</dbReference>
<name>A0ABN6X837_9CELL</name>
<dbReference type="Pfam" id="PF01425">
    <property type="entry name" value="Amidase"/>
    <property type="match status" value="1"/>
</dbReference>
<reference evidence="3" key="1">
    <citation type="journal article" date="2019" name="Int. J. Syst. Evol. Microbiol.">
        <title>The Global Catalogue of Microorganisms (GCM) 10K type strain sequencing project: providing services to taxonomists for standard genome sequencing and annotation.</title>
        <authorList>
            <consortium name="The Broad Institute Genomics Platform"/>
            <consortium name="The Broad Institute Genome Sequencing Center for Infectious Disease"/>
            <person name="Wu L."/>
            <person name="Ma J."/>
        </authorList>
    </citation>
    <scope>NUCLEOTIDE SEQUENCE [LARGE SCALE GENOMIC DNA]</scope>
    <source>
        <strain evidence="3">NBRC 108565</strain>
    </source>
</reference>
<organism evidence="2 3">
    <name type="scientific">Paraoerskovia sediminicola</name>
    <dbReference type="NCBI Taxonomy" id="1138587"/>
    <lineage>
        <taxon>Bacteria</taxon>
        <taxon>Bacillati</taxon>
        <taxon>Actinomycetota</taxon>
        <taxon>Actinomycetes</taxon>
        <taxon>Micrococcales</taxon>
        <taxon>Cellulomonadaceae</taxon>
        <taxon>Paraoerskovia</taxon>
    </lineage>
</organism>
<accession>A0ABN6X837</accession>
<protein>
    <recommendedName>
        <fullName evidence="1">Amidase domain-containing protein</fullName>
    </recommendedName>
</protein>
<keyword evidence="3" id="KW-1185">Reference proteome</keyword>
<dbReference type="Gene3D" id="3.90.1300.10">
    <property type="entry name" value="Amidase signature (AS) domain"/>
    <property type="match status" value="1"/>
</dbReference>